<organism evidence="1 2">
    <name type="scientific">Lentinula aff. lateritia</name>
    <dbReference type="NCBI Taxonomy" id="2804960"/>
    <lineage>
        <taxon>Eukaryota</taxon>
        <taxon>Fungi</taxon>
        <taxon>Dikarya</taxon>
        <taxon>Basidiomycota</taxon>
        <taxon>Agaricomycotina</taxon>
        <taxon>Agaricomycetes</taxon>
        <taxon>Agaricomycetidae</taxon>
        <taxon>Agaricales</taxon>
        <taxon>Marasmiineae</taxon>
        <taxon>Omphalotaceae</taxon>
        <taxon>Lentinula</taxon>
    </lineage>
</organism>
<accession>A0ACC1TND4</accession>
<reference evidence="1" key="1">
    <citation type="submission" date="2022-09" db="EMBL/GenBank/DDBJ databases">
        <title>A Global Phylogenomic Analysis of the Shiitake Genus Lentinula.</title>
        <authorList>
            <consortium name="DOE Joint Genome Institute"/>
            <person name="Sierra-Patev S."/>
            <person name="Min B."/>
            <person name="Naranjo-Ortiz M."/>
            <person name="Looney B."/>
            <person name="Konkel Z."/>
            <person name="Slot J.C."/>
            <person name="Sakamoto Y."/>
            <person name="Steenwyk J.L."/>
            <person name="Rokas A."/>
            <person name="Carro J."/>
            <person name="Camarero S."/>
            <person name="Ferreira P."/>
            <person name="Molpeceres G."/>
            <person name="Ruiz-Duenas F.J."/>
            <person name="Serrano A."/>
            <person name="Henrissat B."/>
            <person name="Drula E."/>
            <person name="Hughes K.W."/>
            <person name="Mata J.L."/>
            <person name="Ishikawa N.K."/>
            <person name="Vargas-Isla R."/>
            <person name="Ushijima S."/>
            <person name="Smith C.A."/>
            <person name="Ahrendt S."/>
            <person name="Andreopoulos W."/>
            <person name="He G."/>
            <person name="Labutti K."/>
            <person name="Lipzen A."/>
            <person name="Ng V."/>
            <person name="Riley R."/>
            <person name="Sandor L."/>
            <person name="Barry K."/>
            <person name="Martinez A.T."/>
            <person name="Xiao Y."/>
            <person name="Gibbons J.G."/>
            <person name="Terashima K."/>
            <person name="Grigoriev I.V."/>
            <person name="Hibbett D.S."/>
        </authorList>
    </citation>
    <scope>NUCLEOTIDE SEQUENCE</scope>
    <source>
        <strain evidence="1">TMI1499</strain>
    </source>
</reference>
<keyword evidence="2" id="KW-1185">Reference proteome</keyword>
<dbReference type="Proteomes" id="UP001163835">
    <property type="component" value="Unassembled WGS sequence"/>
</dbReference>
<comment type="caution">
    <text evidence="1">The sequence shown here is derived from an EMBL/GenBank/DDBJ whole genome shotgun (WGS) entry which is preliminary data.</text>
</comment>
<sequence>MRTYSTLIPFVALAFTFAANAVPTSYSSSGNTYNSQASVRELDSDVVEARGFVVDDNSLEERSSALSTEGDHFSTAPWSVAHFIPEGPTSPIKSNVDSSLERRINQNMAIGAGAAGVGALAIGLGYWANKVIEKDAEKSDASSSTSSSAPAPTATDSGNEISALVSLKSPLSPFVSKRSLVYGALSSANGSN</sequence>
<evidence type="ECO:0000313" key="2">
    <source>
        <dbReference type="Proteomes" id="UP001163835"/>
    </source>
</evidence>
<gene>
    <name evidence="1" type="ORF">F5876DRAFT_80902</name>
</gene>
<proteinExistence type="predicted"/>
<dbReference type="EMBL" id="MU795453">
    <property type="protein sequence ID" value="KAJ3806245.1"/>
    <property type="molecule type" value="Genomic_DNA"/>
</dbReference>
<name>A0ACC1TND4_9AGAR</name>
<evidence type="ECO:0000313" key="1">
    <source>
        <dbReference type="EMBL" id="KAJ3806245.1"/>
    </source>
</evidence>
<protein>
    <submittedName>
        <fullName evidence="1">Uncharacterized protein</fullName>
    </submittedName>
</protein>